<feature type="region of interest" description="Disordered" evidence="1">
    <location>
        <begin position="125"/>
        <end position="150"/>
    </location>
</feature>
<dbReference type="Gramene" id="Kaladp0877s0008.1.v1.1">
    <property type="protein sequence ID" value="Kaladp0877s0008.1.v1.1.CDS.1"/>
    <property type="gene ID" value="Kaladp0877s0008.v1.1"/>
</dbReference>
<feature type="compositionally biased region" description="Low complexity" evidence="1">
    <location>
        <begin position="176"/>
        <end position="187"/>
    </location>
</feature>
<dbReference type="AlphaFoldDB" id="A0A7N0VJ41"/>
<proteinExistence type="predicted"/>
<feature type="region of interest" description="Disordered" evidence="1">
    <location>
        <begin position="166"/>
        <end position="200"/>
    </location>
</feature>
<evidence type="ECO:0000313" key="2">
    <source>
        <dbReference type="EnsemblPlants" id="Kaladp0877s0008.1.v1.1.CDS.1"/>
    </source>
</evidence>
<dbReference type="Proteomes" id="UP000594263">
    <property type="component" value="Unplaced"/>
</dbReference>
<keyword evidence="3" id="KW-1185">Reference proteome</keyword>
<reference evidence="2" key="1">
    <citation type="submission" date="2021-01" db="UniProtKB">
        <authorList>
            <consortium name="EnsemblPlants"/>
        </authorList>
    </citation>
    <scope>IDENTIFICATION</scope>
</reference>
<evidence type="ECO:0000256" key="1">
    <source>
        <dbReference type="SAM" id="MobiDB-lite"/>
    </source>
</evidence>
<organism evidence="2 3">
    <name type="scientific">Kalanchoe fedtschenkoi</name>
    <name type="common">Lavender scallops</name>
    <name type="synonym">South American air plant</name>
    <dbReference type="NCBI Taxonomy" id="63787"/>
    <lineage>
        <taxon>Eukaryota</taxon>
        <taxon>Viridiplantae</taxon>
        <taxon>Streptophyta</taxon>
        <taxon>Embryophyta</taxon>
        <taxon>Tracheophyta</taxon>
        <taxon>Spermatophyta</taxon>
        <taxon>Magnoliopsida</taxon>
        <taxon>eudicotyledons</taxon>
        <taxon>Gunneridae</taxon>
        <taxon>Pentapetalae</taxon>
        <taxon>Saxifragales</taxon>
        <taxon>Crassulaceae</taxon>
        <taxon>Kalanchoe</taxon>
    </lineage>
</organism>
<dbReference type="PANTHER" id="PTHR34130:SF5">
    <property type="entry name" value="OS08G0243800 PROTEIN"/>
    <property type="match status" value="1"/>
</dbReference>
<sequence>MVVATQNTYTCTEPLLYEQTHESDFLSDDLAQFLQLQETEHDDGDNDDALSFCDLPIYSTSSSSLGNVNRNEYQEEADSFFEFGPSSKSSFDDSYHCDHDGAASNRVRDAILFCGKFIASNDAVDSENHKGNPKCQKSSPKPDRAAKKRASMFSWKRLKIASFTFRKSKKAESPHSHSSQELSPSSSKNKDKTRRRLEKISSAKKVSTLLTSPTKSRWYLFMFGQTRYSQAMTMDLSDLKNRQRRRCSPSPSMNRRASEGGSVSAQGSRSSRGKGLWALLKES</sequence>
<dbReference type="EnsemblPlants" id="Kaladp0877s0008.1.v1.1">
    <property type="protein sequence ID" value="Kaladp0877s0008.1.v1.1.CDS.1"/>
    <property type="gene ID" value="Kaladp0877s0008.v1.1"/>
</dbReference>
<protein>
    <submittedName>
        <fullName evidence="2">Uncharacterized protein</fullName>
    </submittedName>
</protein>
<feature type="compositionally biased region" description="Polar residues" evidence="1">
    <location>
        <begin position="249"/>
        <end position="270"/>
    </location>
</feature>
<accession>A0A7N0VJ41</accession>
<evidence type="ECO:0000313" key="3">
    <source>
        <dbReference type="Proteomes" id="UP000594263"/>
    </source>
</evidence>
<dbReference type="PANTHER" id="PTHR34130">
    <property type="entry name" value="OS08G0243800 PROTEIN"/>
    <property type="match status" value="1"/>
</dbReference>
<feature type="region of interest" description="Disordered" evidence="1">
    <location>
        <begin position="235"/>
        <end position="283"/>
    </location>
</feature>
<name>A0A7N0VJ41_KALFE</name>